<dbReference type="Pfam" id="PF02771">
    <property type="entry name" value="Acyl-CoA_dh_N"/>
    <property type="match status" value="1"/>
</dbReference>
<dbReference type="InterPro" id="IPR009100">
    <property type="entry name" value="AcylCoA_DH/oxidase_NM_dom_sf"/>
</dbReference>
<dbReference type="SUPFAM" id="SSF47203">
    <property type="entry name" value="Acyl-CoA dehydrogenase C-terminal domain-like"/>
    <property type="match status" value="1"/>
</dbReference>
<dbReference type="SUPFAM" id="SSF56645">
    <property type="entry name" value="Acyl-CoA dehydrogenase NM domain-like"/>
    <property type="match status" value="1"/>
</dbReference>
<evidence type="ECO:0000256" key="5">
    <source>
        <dbReference type="ARBA" id="ARBA00022827"/>
    </source>
</evidence>
<dbReference type="InterPro" id="IPR050741">
    <property type="entry name" value="Acyl-CoA_dehydrogenase"/>
</dbReference>
<reference evidence="11 12" key="1">
    <citation type="journal article" date="2015" name="Genome Biol. Evol.">
        <title>Phylogenomic analyses indicate that early fungi evolved digesting cell walls of algal ancestors of land plants.</title>
        <authorList>
            <person name="Chang Y."/>
            <person name="Wang S."/>
            <person name="Sekimoto S."/>
            <person name="Aerts A.L."/>
            <person name="Choi C."/>
            <person name="Clum A."/>
            <person name="LaButti K.M."/>
            <person name="Lindquist E.A."/>
            <person name="Yee Ngan C."/>
            <person name="Ohm R.A."/>
            <person name="Salamov A.A."/>
            <person name="Grigoriev I.V."/>
            <person name="Spatafora J.W."/>
            <person name="Berbee M.L."/>
        </authorList>
    </citation>
    <scope>NUCLEOTIDE SEQUENCE [LARGE SCALE GENOMIC DNA]</scope>
    <source>
        <strain evidence="11 12">JEL478</strain>
    </source>
</reference>
<evidence type="ECO:0000256" key="6">
    <source>
        <dbReference type="ARBA" id="ARBA00023002"/>
    </source>
</evidence>
<dbReference type="PANTHER" id="PTHR48083">
    <property type="entry name" value="MEDIUM-CHAIN SPECIFIC ACYL-COA DEHYDROGENASE, MITOCHONDRIAL-RELATED"/>
    <property type="match status" value="1"/>
</dbReference>
<keyword evidence="12" id="KW-1185">Reference proteome</keyword>
<dbReference type="GO" id="GO:0033539">
    <property type="term" value="P:fatty acid beta-oxidation using acyl-CoA dehydrogenase"/>
    <property type="evidence" value="ECO:0007669"/>
    <property type="project" value="TreeGrafter"/>
</dbReference>
<dbReference type="Pfam" id="PF02770">
    <property type="entry name" value="Acyl-CoA_dh_M"/>
    <property type="match status" value="1"/>
</dbReference>
<feature type="domain" description="Acyl-CoA dehydrogenase/oxidase N-terminal" evidence="10">
    <location>
        <begin position="53"/>
        <end position="143"/>
    </location>
</feature>
<dbReference type="Gene3D" id="1.20.140.10">
    <property type="entry name" value="Butyryl-CoA Dehydrogenase, subunit A, domain 3"/>
    <property type="match status" value="1"/>
</dbReference>
<dbReference type="InterPro" id="IPR013786">
    <property type="entry name" value="AcylCoA_DH/ox_N"/>
</dbReference>
<comment type="cofactor">
    <cofactor evidence="1 7">
        <name>FAD</name>
        <dbReference type="ChEBI" id="CHEBI:57692"/>
    </cofactor>
</comment>
<dbReference type="InterPro" id="IPR036250">
    <property type="entry name" value="AcylCo_DH-like_C"/>
</dbReference>
<dbReference type="InterPro" id="IPR006091">
    <property type="entry name" value="Acyl-CoA_Oxase/DH_mid-dom"/>
</dbReference>
<evidence type="ECO:0000259" key="10">
    <source>
        <dbReference type="Pfam" id="PF02771"/>
    </source>
</evidence>
<dbReference type="PANTHER" id="PTHR48083:SF13">
    <property type="entry name" value="ACYL-COA DEHYDROGENASE FAMILY MEMBER 11"/>
    <property type="match status" value="1"/>
</dbReference>
<evidence type="ECO:0000256" key="3">
    <source>
        <dbReference type="ARBA" id="ARBA00011738"/>
    </source>
</evidence>
<evidence type="ECO:0000256" key="7">
    <source>
        <dbReference type="RuleBase" id="RU362125"/>
    </source>
</evidence>
<keyword evidence="5 7" id="KW-0274">FAD</keyword>
<dbReference type="Gene3D" id="1.10.540.10">
    <property type="entry name" value="Acyl-CoA dehydrogenase/oxidase, N-terminal domain"/>
    <property type="match status" value="1"/>
</dbReference>
<dbReference type="AlphaFoldDB" id="A0A139B0G0"/>
<dbReference type="OrthoDB" id="434771at2759"/>
<evidence type="ECO:0000313" key="12">
    <source>
        <dbReference type="Proteomes" id="UP000070544"/>
    </source>
</evidence>
<evidence type="ECO:0000259" key="9">
    <source>
        <dbReference type="Pfam" id="PF02770"/>
    </source>
</evidence>
<dbReference type="InterPro" id="IPR037069">
    <property type="entry name" value="AcylCoA_DH/ox_N_sf"/>
</dbReference>
<dbReference type="GO" id="GO:0050660">
    <property type="term" value="F:flavin adenine dinucleotide binding"/>
    <property type="evidence" value="ECO:0007669"/>
    <property type="project" value="InterPro"/>
</dbReference>
<comment type="similarity">
    <text evidence="2 7">Belongs to the acyl-CoA dehydrogenase family.</text>
</comment>
<evidence type="ECO:0000256" key="2">
    <source>
        <dbReference type="ARBA" id="ARBA00009347"/>
    </source>
</evidence>
<dbReference type="OMA" id="LSYLWTW"/>
<evidence type="ECO:0000256" key="1">
    <source>
        <dbReference type="ARBA" id="ARBA00001974"/>
    </source>
</evidence>
<dbReference type="Proteomes" id="UP000070544">
    <property type="component" value="Unassembled WGS sequence"/>
</dbReference>
<evidence type="ECO:0000256" key="4">
    <source>
        <dbReference type="ARBA" id="ARBA00022630"/>
    </source>
</evidence>
<proteinExistence type="inferred from homology"/>
<evidence type="ECO:0000313" key="11">
    <source>
        <dbReference type="EMBL" id="KXS22459.1"/>
    </source>
</evidence>
<dbReference type="EMBL" id="KQ965731">
    <property type="protein sequence ID" value="KXS22459.1"/>
    <property type="molecule type" value="Genomic_DNA"/>
</dbReference>
<dbReference type="InterPro" id="IPR046373">
    <property type="entry name" value="Acyl-CoA_Oxase/DH_mid-dom_sf"/>
</dbReference>
<dbReference type="InterPro" id="IPR009075">
    <property type="entry name" value="AcylCo_DH/oxidase_C"/>
</dbReference>
<keyword evidence="4 7" id="KW-0285">Flavoprotein</keyword>
<evidence type="ECO:0000259" key="8">
    <source>
        <dbReference type="Pfam" id="PF00441"/>
    </source>
</evidence>
<dbReference type="Gene3D" id="2.40.110.10">
    <property type="entry name" value="Butyryl-CoA Dehydrogenase, subunit A, domain 2"/>
    <property type="match status" value="1"/>
</dbReference>
<name>A0A139B0G0_GONPJ</name>
<dbReference type="GO" id="GO:0003995">
    <property type="term" value="F:acyl-CoA dehydrogenase activity"/>
    <property type="evidence" value="ECO:0007669"/>
    <property type="project" value="TreeGrafter"/>
</dbReference>
<sequence length="440" mass="48817">MAATPSIVTLSPKVQKLKSILEDFVENECIPAEKIFEEQLGNAKKGTNGRFERYPPIIDELRAKAKSLGLFNMFLPNHYPGYPTPGLSNLEYGVLCEILGRSTTLAPLACNCNAPDTGTMEVLVKYGTDAQKKQWLDRMLRGEIHSAFLMTEPNQASSDATNISTRIEKDGKGNYVINGRKWWITNGNNPRTELYILVGKTAPDHPEKHRQQSIVLIPRHTPGITIVRNLTVFVNDAPIGHCEILLENVVVPVENIVLGEGRGFEVLQGRLGPGRIHHAMRAIGQAERALDKLVLEATNPVKRPFGQLKADFQKVQWDIATSRMEIDQARLLVFLAADMIDKKGAKGALREIAMAKVIVPNVLQRVIDRAVQVHGAAGVSGDHELAEMFANARTLRFVDGPDEVHTQQIAKLELRRGQKLHKAFDGYAARTKVLEQGKKL</sequence>
<accession>A0A139B0G0</accession>
<dbReference type="GO" id="GO:0005737">
    <property type="term" value="C:cytoplasm"/>
    <property type="evidence" value="ECO:0007669"/>
    <property type="project" value="TreeGrafter"/>
</dbReference>
<dbReference type="Pfam" id="PF00441">
    <property type="entry name" value="Acyl-CoA_dh_1"/>
    <property type="match status" value="1"/>
</dbReference>
<feature type="domain" description="Acyl-CoA dehydrogenase/oxidase C-terminal" evidence="8">
    <location>
        <begin position="261"/>
        <end position="411"/>
    </location>
</feature>
<protein>
    <submittedName>
        <fullName evidence="11">Acyl-CoA dehydrogenase NM domain-like protein</fullName>
    </submittedName>
</protein>
<dbReference type="FunFam" id="2.40.110.10:FF:000002">
    <property type="entry name" value="Acyl-CoA dehydrogenase fadE12"/>
    <property type="match status" value="1"/>
</dbReference>
<organism evidence="11 12">
    <name type="scientific">Gonapodya prolifera (strain JEL478)</name>
    <name type="common">Monoblepharis prolifera</name>
    <dbReference type="NCBI Taxonomy" id="1344416"/>
    <lineage>
        <taxon>Eukaryota</taxon>
        <taxon>Fungi</taxon>
        <taxon>Fungi incertae sedis</taxon>
        <taxon>Chytridiomycota</taxon>
        <taxon>Chytridiomycota incertae sedis</taxon>
        <taxon>Monoblepharidomycetes</taxon>
        <taxon>Monoblepharidales</taxon>
        <taxon>Gonapodyaceae</taxon>
        <taxon>Gonapodya</taxon>
    </lineage>
</organism>
<comment type="subunit">
    <text evidence="3">Homodimer.</text>
</comment>
<gene>
    <name evidence="11" type="ORF">M427DRAFT_50780</name>
</gene>
<dbReference type="STRING" id="1344416.A0A139B0G0"/>
<keyword evidence="6 7" id="KW-0560">Oxidoreductase</keyword>
<feature type="domain" description="Acyl-CoA oxidase/dehydrogenase middle" evidence="9">
    <location>
        <begin position="147"/>
        <end position="249"/>
    </location>
</feature>